<reference evidence="2 3" key="1">
    <citation type="submission" date="2018-05" db="EMBL/GenBank/DDBJ databases">
        <title>Genomic Encyclopedia of Type Strains, Phase III (KMG-III): the genomes of soil and plant-associated and newly described type strains.</title>
        <authorList>
            <person name="Whitman W."/>
        </authorList>
    </citation>
    <scope>NUCLEOTIDE SEQUENCE [LARGE SCALE GENOMIC DNA]</scope>
    <source>
        <strain evidence="2 3">CECT 5696</strain>
    </source>
</reference>
<dbReference type="AlphaFoldDB" id="A0A2V2YL19"/>
<evidence type="ECO:0000313" key="2">
    <source>
        <dbReference type="EMBL" id="PWV93776.1"/>
    </source>
</evidence>
<evidence type="ECO:0000256" key="1">
    <source>
        <dbReference type="SAM" id="MobiDB-lite"/>
    </source>
</evidence>
<feature type="region of interest" description="Disordered" evidence="1">
    <location>
        <begin position="1"/>
        <end position="40"/>
    </location>
</feature>
<evidence type="ECO:0000313" key="3">
    <source>
        <dbReference type="Proteomes" id="UP000246635"/>
    </source>
</evidence>
<dbReference type="RefSeq" id="WP_245946899.1">
    <property type="nucleotide sequence ID" value="NZ_CP054613.1"/>
</dbReference>
<protein>
    <submittedName>
        <fullName evidence="2">Uncharacterized protein</fullName>
    </submittedName>
</protein>
<keyword evidence="3" id="KW-1185">Reference proteome</keyword>
<dbReference type="EMBL" id="QGTQ01000034">
    <property type="protein sequence ID" value="PWV93776.1"/>
    <property type="molecule type" value="Genomic_DNA"/>
</dbReference>
<sequence>MSAKKKFGANRSAKEKAKSILTGAGRNEWTRKPQTQVIKNRKAEQRRTWCRKGIDDGAVSFYHIRICS</sequence>
<gene>
    <name evidence="2" type="ORF">DFQ01_13415</name>
</gene>
<comment type="caution">
    <text evidence="2">The sequence shown here is derived from an EMBL/GenBank/DDBJ whole genome shotgun (WGS) entry which is preliminary data.</text>
</comment>
<accession>A0A2V2YL19</accession>
<organism evidence="2 3">
    <name type="scientific">Paenibacillus cellulosilyticus</name>
    <dbReference type="NCBI Taxonomy" id="375489"/>
    <lineage>
        <taxon>Bacteria</taxon>
        <taxon>Bacillati</taxon>
        <taxon>Bacillota</taxon>
        <taxon>Bacilli</taxon>
        <taxon>Bacillales</taxon>
        <taxon>Paenibacillaceae</taxon>
        <taxon>Paenibacillus</taxon>
    </lineage>
</organism>
<dbReference type="Proteomes" id="UP000246635">
    <property type="component" value="Unassembled WGS sequence"/>
</dbReference>
<proteinExistence type="predicted"/>
<name>A0A2V2YL19_9BACL</name>